<evidence type="ECO:0000256" key="1">
    <source>
        <dbReference type="SAM" id="MobiDB-lite"/>
    </source>
</evidence>
<organism evidence="2 3">
    <name type="scientific">Mya arenaria</name>
    <name type="common">Soft-shell clam</name>
    <dbReference type="NCBI Taxonomy" id="6604"/>
    <lineage>
        <taxon>Eukaryota</taxon>
        <taxon>Metazoa</taxon>
        <taxon>Spiralia</taxon>
        <taxon>Lophotrochozoa</taxon>
        <taxon>Mollusca</taxon>
        <taxon>Bivalvia</taxon>
        <taxon>Autobranchia</taxon>
        <taxon>Heteroconchia</taxon>
        <taxon>Euheterodonta</taxon>
        <taxon>Imparidentia</taxon>
        <taxon>Neoheterodontei</taxon>
        <taxon>Myida</taxon>
        <taxon>Myoidea</taxon>
        <taxon>Myidae</taxon>
        <taxon>Mya</taxon>
    </lineage>
</organism>
<dbReference type="EMBL" id="CP111013">
    <property type="protein sequence ID" value="WAQ96238.1"/>
    <property type="molecule type" value="Genomic_DNA"/>
</dbReference>
<evidence type="ECO:0000313" key="3">
    <source>
        <dbReference type="Proteomes" id="UP001164746"/>
    </source>
</evidence>
<keyword evidence="3" id="KW-1185">Reference proteome</keyword>
<gene>
    <name evidence="2" type="ORF">MAR_028928</name>
</gene>
<accession>A0ABY7DJH4</accession>
<sequence length="173" mass="18945">MMESTDVHDDLDVVTEVHSNTGEITTRAPSLDVSYFNPTESIVQTNHYRTLRESEPYALSFDDIFCHNIIKSIKSFKDFADPVTTNSIDNDLEPSTPENTVEPVSAPSHLAEQERSFSDDSSEIPTGVRVRPLSMEGASPEETKGLVSGAPEETGSVDTANDVDDTIYTISDS</sequence>
<dbReference type="Proteomes" id="UP001164746">
    <property type="component" value="Chromosome 2"/>
</dbReference>
<name>A0ABY7DJH4_MYAAR</name>
<reference evidence="2" key="1">
    <citation type="submission" date="2022-11" db="EMBL/GenBank/DDBJ databases">
        <title>Centuries of genome instability and evolution in soft-shell clam transmissible cancer (bioRxiv).</title>
        <authorList>
            <person name="Hart S.F.M."/>
            <person name="Yonemitsu M.A."/>
            <person name="Giersch R.M."/>
            <person name="Beal B.F."/>
            <person name="Arriagada G."/>
            <person name="Davis B.W."/>
            <person name="Ostrander E.A."/>
            <person name="Goff S.P."/>
            <person name="Metzger M.J."/>
        </authorList>
    </citation>
    <scope>NUCLEOTIDE SEQUENCE</scope>
    <source>
        <strain evidence="2">MELC-2E11</strain>
        <tissue evidence="2">Siphon/mantle</tissue>
    </source>
</reference>
<protein>
    <submittedName>
        <fullName evidence="2">Uncharacterized protein</fullName>
    </submittedName>
</protein>
<proteinExistence type="predicted"/>
<feature type="region of interest" description="Disordered" evidence="1">
    <location>
        <begin position="87"/>
        <end position="173"/>
    </location>
</feature>
<evidence type="ECO:0000313" key="2">
    <source>
        <dbReference type="EMBL" id="WAQ96238.1"/>
    </source>
</evidence>